<gene>
    <name evidence="1" type="ORF">N7566_02855</name>
    <name evidence="2" type="ORF">QBJ73_00865</name>
</gene>
<name>A0AAJ6IDV1_ACIJO</name>
<sequence length="178" mass="20502">MSLHYKSGEEIRAGDVVIWLNQSGEFYQFDQAIMKVWEVAKTNNGEVVGVNLMPPQAESPMQMLRALVRPEDPEPSSDIVKMQDVPGLYTITRWFLPLEQVSKSLGLIERIEYFSEHETGHGALILQLIRGKAEQYRGIYQYYLADQAYQEREFQLYIDFLRQSAQSGYTPAMCQLAQ</sequence>
<dbReference type="EMBL" id="CP121776">
    <property type="protein sequence ID" value="WMG18221.1"/>
    <property type="molecule type" value="Genomic_DNA"/>
</dbReference>
<dbReference type="Proteomes" id="UP001157887">
    <property type="component" value="Unassembled WGS sequence"/>
</dbReference>
<accession>A0AAJ6IDV1</accession>
<evidence type="ECO:0000313" key="1">
    <source>
        <dbReference type="EMBL" id="MDG9785952.1"/>
    </source>
</evidence>
<reference evidence="2 3" key="2">
    <citation type="submission" date="2023-04" db="EMBL/GenBank/DDBJ databases">
        <title>Acinetobacter johnsonii isolate AYTCM encoding NDM-1, OXA-58 and PER-1.</title>
        <authorList>
            <person name="Tian C."/>
            <person name="Wang S."/>
            <person name="Fan X."/>
            <person name="Xia D."/>
        </authorList>
    </citation>
    <scope>NUCLEOTIDE SEQUENCE [LARGE SCALE GENOMIC DNA]</scope>
    <source>
        <strain evidence="2 3">AYTCM</strain>
    </source>
</reference>
<dbReference type="Proteomes" id="UP001244586">
    <property type="component" value="Chromosome"/>
</dbReference>
<organism evidence="2 3">
    <name type="scientific">Acinetobacter johnsonii</name>
    <dbReference type="NCBI Taxonomy" id="40214"/>
    <lineage>
        <taxon>Bacteria</taxon>
        <taxon>Pseudomonadati</taxon>
        <taxon>Pseudomonadota</taxon>
        <taxon>Gammaproteobacteria</taxon>
        <taxon>Moraxellales</taxon>
        <taxon>Moraxellaceae</taxon>
        <taxon>Acinetobacter</taxon>
    </lineage>
</organism>
<dbReference type="RefSeq" id="WP_010327046.1">
    <property type="nucleotide sequence ID" value="NZ_CANMLB010000003.1"/>
</dbReference>
<proteinExistence type="predicted"/>
<evidence type="ECO:0000313" key="3">
    <source>
        <dbReference type="Proteomes" id="UP001244586"/>
    </source>
</evidence>
<reference evidence="1" key="1">
    <citation type="submission" date="2022-09" db="EMBL/GenBank/DDBJ databases">
        <title>Intensive care unit water sources are persistently colonized with multi-drug resistant bacteria and are the site of extensive horizontal gene transfer of antibiotic resistance genes.</title>
        <authorList>
            <person name="Diorio-Toth L."/>
        </authorList>
    </citation>
    <scope>NUCLEOTIDE SEQUENCE</scope>
    <source>
        <strain evidence="1">GD04065</strain>
    </source>
</reference>
<dbReference type="AlphaFoldDB" id="A0AAJ6IDV1"/>
<evidence type="ECO:0000313" key="2">
    <source>
        <dbReference type="EMBL" id="WMG18221.1"/>
    </source>
</evidence>
<protein>
    <submittedName>
        <fullName evidence="2">Uncharacterized protein</fullName>
    </submittedName>
</protein>
<dbReference type="EMBL" id="JAOECG010000002">
    <property type="protein sequence ID" value="MDG9785952.1"/>
    <property type="molecule type" value="Genomic_DNA"/>
</dbReference>
<keyword evidence="3" id="KW-1185">Reference proteome</keyword>